<dbReference type="OrthoDB" id="3358017at2759"/>
<evidence type="ECO:0000256" key="4">
    <source>
        <dbReference type="ARBA" id="ARBA00023136"/>
    </source>
</evidence>
<keyword evidence="2 5" id="KW-0812">Transmembrane</keyword>
<feature type="transmembrane region" description="Helical" evidence="5">
    <location>
        <begin position="152"/>
        <end position="173"/>
    </location>
</feature>
<dbReference type="PANTHER" id="PTHR31465:SF35">
    <property type="entry name" value="RTA1 DOMAIN PROTEIN-RELATED"/>
    <property type="match status" value="1"/>
</dbReference>
<protein>
    <submittedName>
        <fullName evidence="6">RTA1 like protein</fullName>
    </submittedName>
</protein>
<evidence type="ECO:0000256" key="3">
    <source>
        <dbReference type="ARBA" id="ARBA00022989"/>
    </source>
</evidence>
<dbReference type="InterPro" id="IPR007568">
    <property type="entry name" value="RTA1"/>
</dbReference>
<organism evidence="6 7">
    <name type="scientific">Zopfia rhizophila CBS 207.26</name>
    <dbReference type="NCBI Taxonomy" id="1314779"/>
    <lineage>
        <taxon>Eukaryota</taxon>
        <taxon>Fungi</taxon>
        <taxon>Dikarya</taxon>
        <taxon>Ascomycota</taxon>
        <taxon>Pezizomycotina</taxon>
        <taxon>Dothideomycetes</taxon>
        <taxon>Dothideomycetes incertae sedis</taxon>
        <taxon>Zopfiaceae</taxon>
        <taxon>Zopfia</taxon>
    </lineage>
</organism>
<reference evidence="6" key="1">
    <citation type="journal article" date="2020" name="Stud. Mycol.">
        <title>101 Dothideomycetes genomes: a test case for predicting lifestyles and emergence of pathogens.</title>
        <authorList>
            <person name="Haridas S."/>
            <person name="Albert R."/>
            <person name="Binder M."/>
            <person name="Bloem J."/>
            <person name="Labutti K."/>
            <person name="Salamov A."/>
            <person name="Andreopoulos B."/>
            <person name="Baker S."/>
            <person name="Barry K."/>
            <person name="Bills G."/>
            <person name="Bluhm B."/>
            <person name="Cannon C."/>
            <person name="Castanera R."/>
            <person name="Culley D."/>
            <person name="Daum C."/>
            <person name="Ezra D."/>
            <person name="Gonzalez J."/>
            <person name="Henrissat B."/>
            <person name="Kuo A."/>
            <person name="Liang C."/>
            <person name="Lipzen A."/>
            <person name="Lutzoni F."/>
            <person name="Magnuson J."/>
            <person name="Mondo S."/>
            <person name="Nolan M."/>
            <person name="Ohm R."/>
            <person name="Pangilinan J."/>
            <person name="Park H.-J."/>
            <person name="Ramirez L."/>
            <person name="Alfaro M."/>
            <person name="Sun H."/>
            <person name="Tritt A."/>
            <person name="Yoshinaga Y."/>
            <person name="Zwiers L.-H."/>
            <person name="Turgeon B."/>
            <person name="Goodwin S."/>
            <person name="Spatafora J."/>
            <person name="Crous P."/>
            <person name="Grigoriev I."/>
        </authorList>
    </citation>
    <scope>NUCLEOTIDE SEQUENCE</scope>
    <source>
        <strain evidence="6">CBS 207.26</strain>
    </source>
</reference>
<name>A0A6A6DEW1_9PEZI</name>
<feature type="transmembrane region" description="Helical" evidence="5">
    <location>
        <begin position="231"/>
        <end position="252"/>
    </location>
</feature>
<comment type="subcellular location">
    <subcellularLocation>
        <location evidence="1">Membrane</location>
        <topology evidence="1">Multi-pass membrane protein</topology>
    </subcellularLocation>
</comment>
<evidence type="ECO:0000256" key="1">
    <source>
        <dbReference type="ARBA" id="ARBA00004141"/>
    </source>
</evidence>
<dbReference type="AlphaFoldDB" id="A0A6A6DEW1"/>
<keyword evidence="4 5" id="KW-0472">Membrane</keyword>
<evidence type="ECO:0000313" key="6">
    <source>
        <dbReference type="EMBL" id="KAF2178034.1"/>
    </source>
</evidence>
<dbReference type="PANTHER" id="PTHR31465">
    <property type="entry name" value="PROTEIN RTA1-RELATED"/>
    <property type="match status" value="1"/>
</dbReference>
<proteinExistence type="predicted"/>
<accession>A0A6A6DEW1</accession>
<dbReference type="Pfam" id="PF04479">
    <property type="entry name" value="RTA1"/>
    <property type="match status" value="1"/>
</dbReference>
<dbReference type="Proteomes" id="UP000800200">
    <property type="component" value="Unassembled WGS sequence"/>
</dbReference>
<gene>
    <name evidence="6" type="ORF">K469DRAFT_600838</name>
</gene>
<feature type="transmembrane region" description="Helical" evidence="5">
    <location>
        <begin position="12"/>
        <end position="33"/>
    </location>
</feature>
<evidence type="ECO:0000256" key="2">
    <source>
        <dbReference type="ARBA" id="ARBA00022692"/>
    </source>
</evidence>
<evidence type="ECO:0000256" key="5">
    <source>
        <dbReference type="SAM" id="Phobius"/>
    </source>
</evidence>
<sequence length="283" mass="31876">MAGSDAEHIFWHYNPSLIASITATIVFGILTILHIFRFIKTRSKICVPFIFGALNEAIGYAARGIAHNNTDANFPYLVQSIMILIAPIMIAASIYIILGRVIMMVNAGHHSPIQPKSLGRIFGIGDVITFLMQCTGGVLVARKVETETGEQVILGGLGVQMFLFGFFTVVAVVWHRRVLKSPTPECKPLDGKLWMHMWLLYLVAACITVRNGCRCVEYAMGPEGYLLRHEWPLYLYDFVLMTITLVICLMWYEEKFEGQDREGFEGIVELESAGERREGRPWV</sequence>
<evidence type="ECO:0000313" key="7">
    <source>
        <dbReference type="Proteomes" id="UP000800200"/>
    </source>
</evidence>
<dbReference type="GO" id="GO:0016020">
    <property type="term" value="C:membrane"/>
    <property type="evidence" value="ECO:0007669"/>
    <property type="project" value="UniProtKB-SubCell"/>
</dbReference>
<feature type="transmembrane region" description="Helical" evidence="5">
    <location>
        <begin position="193"/>
        <end position="211"/>
    </location>
</feature>
<feature type="transmembrane region" description="Helical" evidence="5">
    <location>
        <begin position="74"/>
        <end position="98"/>
    </location>
</feature>
<feature type="transmembrane region" description="Helical" evidence="5">
    <location>
        <begin position="118"/>
        <end position="140"/>
    </location>
</feature>
<dbReference type="EMBL" id="ML994679">
    <property type="protein sequence ID" value="KAF2178034.1"/>
    <property type="molecule type" value="Genomic_DNA"/>
</dbReference>
<keyword evidence="3 5" id="KW-1133">Transmembrane helix</keyword>
<keyword evidence="7" id="KW-1185">Reference proteome</keyword>